<evidence type="ECO:0000256" key="7">
    <source>
        <dbReference type="ARBA" id="ARBA00023137"/>
    </source>
</evidence>
<dbReference type="InterPro" id="IPR011009">
    <property type="entry name" value="Kinase-like_dom_sf"/>
</dbReference>
<evidence type="ECO:0000256" key="9">
    <source>
        <dbReference type="ARBA" id="ARBA00038999"/>
    </source>
</evidence>
<dbReference type="PROSITE" id="PS00108">
    <property type="entry name" value="PROTEIN_KINASE_ST"/>
    <property type="match status" value="1"/>
</dbReference>
<dbReference type="EMBL" id="JPKZ01001215">
    <property type="protein sequence ID" value="KHN83144.1"/>
    <property type="molecule type" value="Genomic_DNA"/>
</dbReference>
<evidence type="ECO:0000256" key="1">
    <source>
        <dbReference type="ARBA" id="ARBA00022527"/>
    </source>
</evidence>
<dbReference type="PROSITE" id="PS00107">
    <property type="entry name" value="PROTEIN_KINASE_ATP"/>
    <property type="match status" value="1"/>
</dbReference>
<dbReference type="STRING" id="6265.A0A0B2VP36"/>
<evidence type="ECO:0000313" key="17">
    <source>
        <dbReference type="Proteomes" id="UP000031036"/>
    </source>
</evidence>
<comment type="catalytic activity">
    <reaction evidence="12">
        <text>L-tyrosyl-[protein] + ATP = O-phospho-L-tyrosyl-[protein] + ADP + H(+)</text>
        <dbReference type="Rhea" id="RHEA:10596"/>
        <dbReference type="Rhea" id="RHEA-COMP:10136"/>
        <dbReference type="Rhea" id="RHEA-COMP:20101"/>
        <dbReference type="ChEBI" id="CHEBI:15378"/>
        <dbReference type="ChEBI" id="CHEBI:30616"/>
        <dbReference type="ChEBI" id="CHEBI:46858"/>
        <dbReference type="ChEBI" id="CHEBI:61978"/>
        <dbReference type="ChEBI" id="CHEBI:456216"/>
        <dbReference type="EC" id="2.7.12.2"/>
    </reaction>
</comment>
<protein>
    <recommendedName>
        <fullName evidence="9">mitogen-activated protein kinase kinase</fullName>
        <ecNumber evidence="9">2.7.12.2</ecNumber>
    </recommendedName>
</protein>
<evidence type="ECO:0000313" key="16">
    <source>
        <dbReference type="EMBL" id="KHN83144.1"/>
    </source>
</evidence>
<dbReference type="GO" id="GO:0006950">
    <property type="term" value="P:response to stress"/>
    <property type="evidence" value="ECO:0007669"/>
    <property type="project" value="UniProtKB-ARBA"/>
</dbReference>
<keyword evidence="3" id="KW-0808">Transferase</keyword>
<comment type="similarity">
    <text evidence="8">Belongs to the protein kinase superfamily. STE Ser/Thr protein kinase family. MAP kinase kinase subfamily.</text>
</comment>
<evidence type="ECO:0000256" key="12">
    <source>
        <dbReference type="ARBA" id="ARBA00051693"/>
    </source>
</evidence>
<dbReference type="GO" id="GO:0004713">
    <property type="term" value="F:protein tyrosine kinase activity"/>
    <property type="evidence" value="ECO:0007669"/>
    <property type="project" value="UniProtKB-KW"/>
</dbReference>
<keyword evidence="5 16" id="KW-0418">Kinase</keyword>
<dbReference type="OMA" id="THPYEGC"/>
<dbReference type="SMART" id="SM00220">
    <property type="entry name" value="S_TKc"/>
    <property type="match status" value="1"/>
</dbReference>
<feature type="binding site" evidence="13">
    <location>
        <position position="114"/>
    </location>
    <ligand>
        <name>ATP</name>
        <dbReference type="ChEBI" id="CHEBI:30616"/>
    </ligand>
</feature>
<reference evidence="16 17" key="1">
    <citation type="submission" date="2014-11" db="EMBL/GenBank/DDBJ databases">
        <title>Genetic blueprint of the zoonotic pathogen Toxocara canis.</title>
        <authorList>
            <person name="Zhu X.-Q."/>
            <person name="Korhonen P.K."/>
            <person name="Cai H."/>
            <person name="Young N.D."/>
            <person name="Nejsum P."/>
            <person name="von Samson-Himmelstjerna G."/>
            <person name="Boag P.R."/>
            <person name="Tan P."/>
            <person name="Li Q."/>
            <person name="Min J."/>
            <person name="Yang Y."/>
            <person name="Wang X."/>
            <person name="Fang X."/>
            <person name="Hall R.S."/>
            <person name="Hofmann A."/>
            <person name="Sternberg P.W."/>
            <person name="Jex A.R."/>
            <person name="Gasser R.B."/>
        </authorList>
    </citation>
    <scope>NUCLEOTIDE SEQUENCE [LARGE SCALE GENOMIC DNA]</scope>
    <source>
        <strain evidence="16">PN_DK_2014</strain>
    </source>
</reference>
<comment type="caution">
    <text evidence="16">The sequence shown here is derived from an EMBL/GenBank/DDBJ whole genome shotgun (WGS) entry which is preliminary data.</text>
</comment>
<gene>
    <name evidence="16" type="primary">hep</name>
    <name evidence="16" type="ORF">Tcan_15912</name>
</gene>
<keyword evidence="17" id="KW-1185">Reference proteome</keyword>
<evidence type="ECO:0000256" key="6">
    <source>
        <dbReference type="ARBA" id="ARBA00022840"/>
    </source>
</evidence>
<dbReference type="GO" id="GO:0005524">
    <property type="term" value="F:ATP binding"/>
    <property type="evidence" value="ECO:0007669"/>
    <property type="project" value="UniProtKB-UniRule"/>
</dbReference>
<dbReference type="EC" id="2.7.12.2" evidence="9"/>
<dbReference type="PANTHER" id="PTHR47238:SF2">
    <property type="entry name" value="DUAL SPECIFICITY MITOGEN-ACTIVATED PROTEIN KINASE KINASE HEMIPTEROUS"/>
    <property type="match status" value="1"/>
</dbReference>
<keyword evidence="1 14" id="KW-0723">Serine/threonine-protein kinase</keyword>
<feature type="domain" description="Protein kinase" evidence="15">
    <location>
        <begin position="85"/>
        <end position="349"/>
    </location>
</feature>
<keyword evidence="4 13" id="KW-0547">Nucleotide-binding</keyword>
<sequence>MRSNTAFGDVLDEFVKVLFGNIATGTGGTNVMDRSKFGLDLSFPDLTSRVPMTDEEVEEKYEEIRRRSGVLTILGEEYRAELSDITELAELGRGAFGVVRKAQFKKTKTLMAVKIIPITGNAESNKRTVMDMDVIMRSHNCPHIVRCYGCFVSDSEVRICMELMSMCLDKLLKVAQRFPECIVGQITTCVLLALNYLKESEKIMHRDVKPSNILIDNSGSIKLCDFGIAGQLIDSRRALTNTKGCVAYLAPERVGSSESEYGIRADVWSLGITLIELATGCHPYEGYKTDFELLAKINNDPPPRLEQSKLFSTNPELFSKNFCAFIAKCLMKRPLDRPSYDELLDDPFITASKSQKVDVAAWFAEVRLQH</sequence>
<dbReference type="AlphaFoldDB" id="A0A0B2VP36"/>
<dbReference type="Gene3D" id="3.30.200.20">
    <property type="entry name" value="Phosphorylase Kinase, domain 1"/>
    <property type="match status" value="1"/>
</dbReference>
<dbReference type="OrthoDB" id="10252354at2759"/>
<keyword evidence="2" id="KW-0597">Phosphoprotein</keyword>
<organism evidence="16 17">
    <name type="scientific">Toxocara canis</name>
    <name type="common">Canine roundworm</name>
    <dbReference type="NCBI Taxonomy" id="6265"/>
    <lineage>
        <taxon>Eukaryota</taxon>
        <taxon>Metazoa</taxon>
        <taxon>Ecdysozoa</taxon>
        <taxon>Nematoda</taxon>
        <taxon>Chromadorea</taxon>
        <taxon>Rhabditida</taxon>
        <taxon>Spirurina</taxon>
        <taxon>Ascaridomorpha</taxon>
        <taxon>Ascaridoidea</taxon>
        <taxon>Toxocaridae</taxon>
        <taxon>Toxocara</taxon>
    </lineage>
</organism>
<accession>A0A0B2VP36</accession>
<evidence type="ECO:0000256" key="13">
    <source>
        <dbReference type="PROSITE-ProRule" id="PRU10141"/>
    </source>
</evidence>
<dbReference type="FunFam" id="3.30.200.20:FF:000040">
    <property type="entry name" value="Dual specificity mitogen-activated protein kinase kinase"/>
    <property type="match status" value="1"/>
</dbReference>
<evidence type="ECO:0000256" key="2">
    <source>
        <dbReference type="ARBA" id="ARBA00022553"/>
    </source>
</evidence>
<dbReference type="InterPro" id="IPR008271">
    <property type="entry name" value="Ser/Thr_kinase_AS"/>
</dbReference>
<dbReference type="SUPFAM" id="SSF56112">
    <property type="entry name" value="Protein kinase-like (PK-like)"/>
    <property type="match status" value="1"/>
</dbReference>
<dbReference type="PANTHER" id="PTHR47238">
    <property type="entry name" value="MITOGEN-ACTIVATED PROTEIN KINASE KINASE 5"/>
    <property type="match status" value="1"/>
</dbReference>
<evidence type="ECO:0000256" key="4">
    <source>
        <dbReference type="ARBA" id="ARBA00022741"/>
    </source>
</evidence>
<dbReference type="Proteomes" id="UP000031036">
    <property type="component" value="Unassembled WGS sequence"/>
</dbReference>
<name>A0A0B2VP36_TOXCA</name>
<comment type="catalytic activity">
    <reaction evidence="10">
        <text>L-seryl-[protein] + ATP = O-phospho-L-seryl-[protein] + ADP + H(+)</text>
        <dbReference type="Rhea" id="RHEA:17989"/>
        <dbReference type="Rhea" id="RHEA-COMP:9863"/>
        <dbReference type="Rhea" id="RHEA-COMP:11604"/>
        <dbReference type="ChEBI" id="CHEBI:15378"/>
        <dbReference type="ChEBI" id="CHEBI:29999"/>
        <dbReference type="ChEBI" id="CHEBI:30616"/>
        <dbReference type="ChEBI" id="CHEBI:83421"/>
        <dbReference type="ChEBI" id="CHEBI:456216"/>
        <dbReference type="EC" id="2.7.12.2"/>
    </reaction>
</comment>
<dbReference type="GO" id="GO:0004708">
    <property type="term" value="F:MAP kinase kinase activity"/>
    <property type="evidence" value="ECO:0007669"/>
    <property type="project" value="UniProtKB-EC"/>
</dbReference>
<keyword evidence="7" id="KW-0829">Tyrosine-protein kinase</keyword>
<evidence type="ECO:0000256" key="3">
    <source>
        <dbReference type="ARBA" id="ARBA00022679"/>
    </source>
</evidence>
<dbReference type="GO" id="GO:0004674">
    <property type="term" value="F:protein serine/threonine kinase activity"/>
    <property type="evidence" value="ECO:0007669"/>
    <property type="project" value="UniProtKB-KW"/>
</dbReference>
<evidence type="ECO:0000256" key="14">
    <source>
        <dbReference type="RuleBase" id="RU000304"/>
    </source>
</evidence>
<dbReference type="Pfam" id="PF00069">
    <property type="entry name" value="Pkinase"/>
    <property type="match status" value="1"/>
</dbReference>
<evidence type="ECO:0000259" key="15">
    <source>
        <dbReference type="PROSITE" id="PS50011"/>
    </source>
</evidence>
<keyword evidence="6 13" id="KW-0067">ATP-binding</keyword>
<evidence type="ECO:0000256" key="5">
    <source>
        <dbReference type="ARBA" id="ARBA00022777"/>
    </source>
</evidence>
<dbReference type="InterPro" id="IPR000719">
    <property type="entry name" value="Prot_kinase_dom"/>
</dbReference>
<dbReference type="PROSITE" id="PS50011">
    <property type="entry name" value="PROTEIN_KINASE_DOM"/>
    <property type="match status" value="1"/>
</dbReference>
<dbReference type="InterPro" id="IPR017441">
    <property type="entry name" value="Protein_kinase_ATP_BS"/>
</dbReference>
<evidence type="ECO:0000256" key="8">
    <source>
        <dbReference type="ARBA" id="ARBA00038035"/>
    </source>
</evidence>
<evidence type="ECO:0000256" key="10">
    <source>
        <dbReference type="ARBA" id="ARBA00049014"/>
    </source>
</evidence>
<proteinExistence type="inferred from homology"/>
<dbReference type="InterPro" id="IPR052468">
    <property type="entry name" value="Dual_spec_MAPK_kinase"/>
</dbReference>
<dbReference type="Gene3D" id="1.10.510.10">
    <property type="entry name" value="Transferase(Phosphotransferase) domain 1"/>
    <property type="match status" value="1"/>
</dbReference>
<comment type="catalytic activity">
    <reaction evidence="11">
        <text>L-threonyl-[protein] + ATP = O-phospho-L-threonyl-[protein] + ADP + H(+)</text>
        <dbReference type="Rhea" id="RHEA:46608"/>
        <dbReference type="Rhea" id="RHEA-COMP:11060"/>
        <dbReference type="Rhea" id="RHEA-COMP:11605"/>
        <dbReference type="ChEBI" id="CHEBI:15378"/>
        <dbReference type="ChEBI" id="CHEBI:30013"/>
        <dbReference type="ChEBI" id="CHEBI:30616"/>
        <dbReference type="ChEBI" id="CHEBI:61977"/>
        <dbReference type="ChEBI" id="CHEBI:456216"/>
        <dbReference type="EC" id="2.7.12.2"/>
    </reaction>
</comment>
<evidence type="ECO:0000256" key="11">
    <source>
        <dbReference type="ARBA" id="ARBA00049299"/>
    </source>
</evidence>